<dbReference type="EMBL" id="BX294148">
    <property type="protein sequence ID" value="CAD76010.1"/>
    <property type="molecule type" value="Genomic_DNA"/>
</dbReference>
<comment type="catalytic activity">
    <reaction evidence="3">
        <text>2,5-dioxopentanoate + NAD(+) + H2O = 2-oxoglutarate + NADH + 2 H(+)</text>
        <dbReference type="Rhea" id="RHEA:47152"/>
        <dbReference type="ChEBI" id="CHEBI:15377"/>
        <dbReference type="ChEBI" id="CHEBI:15378"/>
        <dbReference type="ChEBI" id="CHEBI:16810"/>
        <dbReference type="ChEBI" id="CHEBI:57540"/>
        <dbReference type="ChEBI" id="CHEBI:57945"/>
        <dbReference type="ChEBI" id="CHEBI:58136"/>
    </reaction>
</comment>
<evidence type="ECO:0000256" key="4">
    <source>
        <dbReference type="ARBA" id="ARBA00051918"/>
    </source>
</evidence>
<dbReference type="HOGENOM" id="CLU_027555_0_0_0"/>
<dbReference type="InterPro" id="IPR044151">
    <property type="entry name" value="ALDH_KGSADH"/>
</dbReference>
<dbReference type="FunFam" id="3.40.605.10:FF:000037">
    <property type="entry name" value="NADP-dependent fatty aldehyde dehydrogenase"/>
    <property type="match status" value="1"/>
</dbReference>
<evidence type="ECO:0000256" key="2">
    <source>
        <dbReference type="ARBA" id="ARBA00023002"/>
    </source>
</evidence>
<evidence type="ECO:0000256" key="3">
    <source>
        <dbReference type="ARBA" id="ARBA00050769"/>
    </source>
</evidence>
<accession>Q7UMA7</accession>
<evidence type="ECO:0000259" key="6">
    <source>
        <dbReference type="Pfam" id="PF00171"/>
    </source>
</evidence>
<dbReference type="InterPro" id="IPR050740">
    <property type="entry name" value="Aldehyde_DH_Superfamily"/>
</dbReference>
<evidence type="ECO:0000313" key="8">
    <source>
        <dbReference type="Proteomes" id="UP000001025"/>
    </source>
</evidence>
<proteinExistence type="inferred from homology"/>
<comment type="catalytic activity">
    <reaction evidence="4">
        <text>2,5-dioxopentanoate + NADP(+) + H2O = 2-oxoglutarate + NADPH + 2 H(+)</text>
        <dbReference type="Rhea" id="RHEA:11296"/>
        <dbReference type="ChEBI" id="CHEBI:15377"/>
        <dbReference type="ChEBI" id="CHEBI:15378"/>
        <dbReference type="ChEBI" id="CHEBI:16810"/>
        <dbReference type="ChEBI" id="CHEBI:57783"/>
        <dbReference type="ChEBI" id="CHEBI:58136"/>
        <dbReference type="ChEBI" id="CHEBI:58349"/>
        <dbReference type="EC" id="1.2.1.26"/>
    </reaction>
</comment>
<dbReference type="STRING" id="243090.RB8941"/>
<gene>
    <name evidence="7" type="ordered locus">RB8941</name>
</gene>
<dbReference type="OrthoDB" id="9770537at2"/>
<dbReference type="InterPro" id="IPR016163">
    <property type="entry name" value="Ald_DH_C"/>
</dbReference>
<dbReference type="InterPro" id="IPR015590">
    <property type="entry name" value="Aldehyde_DH_dom"/>
</dbReference>
<comment type="similarity">
    <text evidence="1">Belongs to the aldehyde dehydrogenase family.</text>
</comment>
<keyword evidence="8" id="KW-1185">Reference proteome</keyword>
<dbReference type="PATRIC" id="fig|243090.15.peg.4292"/>
<dbReference type="InterPro" id="IPR016162">
    <property type="entry name" value="Ald_DH_N"/>
</dbReference>
<dbReference type="InParanoid" id="Q7UMA7"/>
<evidence type="ECO:0000313" key="7">
    <source>
        <dbReference type="EMBL" id="CAD76010.1"/>
    </source>
</evidence>
<dbReference type="PANTHER" id="PTHR43353">
    <property type="entry name" value="SUCCINATE-SEMIALDEHYDE DEHYDROGENASE, MITOCHONDRIAL"/>
    <property type="match status" value="1"/>
</dbReference>
<feature type="domain" description="Aldehyde dehydrogenase" evidence="6">
    <location>
        <begin position="41"/>
        <end position="451"/>
    </location>
</feature>
<keyword evidence="2 7" id="KW-0560">Oxidoreductase</keyword>
<dbReference type="EC" id="1.2.1.26" evidence="5"/>
<dbReference type="CDD" id="cd07129">
    <property type="entry name" value="ALDH_KGSADH"/>
    <property type="match status" value="1"/>
</dbReference>
<dbReference type="EnsemblBacteria" id="CAD76010">
    <property type="protein sequence ID" value="CAD76010"/>
    <property type="gene ID" value="RB8941"/>
</dbReference>
<dbReference type="InterPro" id="IPR016161">
    <property type="entry name" value="Ald_DH/histidinol_DH"/>
</dbReference>
<organism evidence="7 8">
    <name type="scientific">Rhodopirellula baltica (strain DSM 10527 / NCIMB 13988 / SH1)</name>
    <dbReference type="NCBI Taxonomy" id="243090"/>
    <lineage>
        <taxon>Bacteria</taxon>
        <taxon>Pseudomonadati</taxon>
        <taxon>Planctomycetota</taxon>
        <taxon>Planctomycetia</taxon>
        <taxon>Pirellulales</taxon>
        <taxon>Pirellulaceae</taxon>
        <taxon>Rhodopirellula</taxon>
    </lineage>
</organism>
<dbReference type="eggNOG" id="COG1012">
    <property type="taxonomic scope" value="Bacteria"/>
</dbReference>
<dbReference type="Proteomes" id="UP000001025">
    <property type="component" value="Chromosome"/>
</dbReference>
<dbReference type="GO" id="GO:0047533">
    <property type="term" value="F:2,5-dioxovalerate dehydrogenase (NADP+) activity"/>
    <property type="evidence" value="ECO:0007669"/>
    <property type="project" value="UniProtKB-EC"/>
</dbReference>
<dbReference type="SUPFAM" id="SSF53720">
    <property type="entry name" value="ALDH-like"/>
    <property type="match status" value="1"/>
</dbReference>
<reference evidence="7 8" key="1">
    <citation type="journal article" date="2003" name="Proc. Natl. Acad. Sci. U.S.A.">
        <title>Complete genome sequence of the marine planctomycete Pirellula sp. strain 1.</title>
        <authorList>
            <person name="Gloeckner F.O."/>
            <person name="Kube M."/>
            <person name="Bauer M."/>
            <person name="Teeling H."/>
            <person name="Lombardot T."/>
            <person name="Ludwig W."/>
            <person name="Gade D."/>
            <person name="Beck A."/>
            <person name="Borzym K."/>
            <person name="Heitmann K."/>
            <person name="Rabus R."/>
            <person name="Schlesner H."/>
            <person name="Amann R."/>
            <person name="Reinhardt R."/>
        </authorList>
    </citation>
    <scope>NUCLEOTIDE SEQUENCE [LARGE SCALE GENOMIC DNA]</scope>
    <source>
        <strain evidence="8">DSM 10527 / NCIMB 13988 / SH1</strain>
    </source>
</reference>
<dbReference type="Pfam" id="PF00171">
    <property type="entry name" value="Aldedh"/>
    <property type="match status" value="1"/>
</dbReference>
<name>Q7UMA7_RHOBA</name>
<dbReference type="Gene3D" id="3.40.605.10">
    <property type="entry name" value="Aldehyde Dehydrogenase, Chain A, domain 1"/>
    <property type="match status" value="1"/>
</dbReference>
<evidence type="ECO:0000256" key="1">
    <source>
        <dbReference type="ARBA" id="ARBA00009986"/>
    </source>
</evidence>
<sequence length="555" mass="57956">MTIQVELNGVPSRPSHLVAERLPAMSIASPATHPVLIAGTWREANAESTFQATDPNRNEKLDAAFPVSSWKDCDEALDAAVEAAAELRKLGPAKIADFMEAYADKIDAAKDQLVETAFAETGLARSPRLADVELPRTSNQLRAAAKACRTGNWAMPTIDTQTGIRSCLGPLGPVCVFGPNNFPFAFGSVSGGDFAAAIAAGNPVIGKANSSHPDTTRLFAELALEALTETGLPAATVQLIYRTSHADGEKLVSDPRNGATGYTGSRGAGLTLKSAADKAGKPIYLELSSVNPVVITPAALEERGDAIVDEFITSVLMGTGQFCTNPGMVMLVKGEATDKFIAAVKERFTAAPAGTLLSPAVASSLGKSIEQLVGFGAELLAGGGEAESDRCAMANTLLKTSGTDFLGNPEGFQTEAFGNASLIVVADNLDQLCESIRHLEGNLTGCVYTSTNGGDEDAYSQIAFELEPKVGRMLNDKMPTGVAVSAAMNHGGPYPATGHPGFTAVGVPGSLIRFGKLTSFDNVRESRLPALLQSTPPTADTWRLVDGAWTKDAIS</sequence>
<dbReference type="Gene3D" id="3.40.309.10">
    <property type="entry name" value="Aldehyde Dehydrogenase, Chain A, domain 2"/>
    <property type="match status" value="1"/>
</dbReference>
<dbReference type="PANTHER" id="PTHR43353:SF3">
    <property type="entry name" value="ALDEHYDE DEHYDROGENASE-RELATED"/>
    <property type="match status" value="1"/>
</dbReference>
<protein>
    <recommendedName>
        <fullName evidence="5">2,5-dioxovalerate dehydrogenase</fullName>
        <ecNumber evidence="5">1.2.1.26</ecNumber>
    </recommendedName>
</protein>
<evidence type="ECO:0000256" key="5">
    <source>
        <dbReference type="ARBA" id="ARBA00067023"/>
    </source>
</evidence>
<dbReference type="KEGG" id="rba:RB8941"/>
<dbReference type="AlphaFoldDB" id="Q7UMA7"/>
<dbReference type="FunFam" id="3.40.309.10:FF:000040">
    <property type="entry name" value="Probable aldehyde dehydrogenase"/>
    <property type="match status" value="1"/>
</dbReference>